<organism evidence="2 4">
    <name type="scientific">Streptomyces griseochromogenes</name>
    <dbReference type="NCBI Taxonomy" id="68214"/>
    <lineage>
        <taxon>Bacteria</taxon>
        <taxon>Bacillati</taxon>
        <taxon>Actinomycetota</taxon>
        <taxon>Actinomycetes</taxon>
        <taxon>Kitasatosporales</taxon>
        <taxon>Streptomycetaceae</taxon>
        <taxon>Streptomyces</taxon>
    </lineage>
</organism>
<evidence type="ECO:0000256" key="1">
    <source>
        <dbReference type="SAM" id="MobiDB-lite"/>
    </source>
</evidence>
<keyword evidence="5" id="KW-1185">Reference proteome</keyword>
<dbReference type="EMBL" id="CP016279">
    <property type="protein sequence ID" value="ANP55935.1"/>
    <property type="molecule type" value="Genomic_DNA"/>
</dbReference>
<evidence type="ECO:0000313" key="3">
    <source>
        <dbReference type="EMBL" id="MBP2054768.1"/>
    </source>
</evidence>
<sequence length="170" mass="18636">MDDNGHSPSPEHSSGSETASGHPTLDVDKARDKAKAASSEIYEMIDIRKGKVTEPGPSIQTCAEDPGHLYKTFHPWSVYGVSEDELKAGFQRLHEELPKKGWKIVDYGPNKSKAKSLSLTADSGHDRFSVNAVLMVSTPTHPHEKEPLLLVNVVSGCWRAPKGTDLNTQY</sequence>
<evidence type="ECO:0000313" key="2">
    <source>
        <dbReference type="EMBL" id="ANP55935.1"/>
    </source>
</evidence>
<dbReference type="EMBL" id="JAGGLP010000024">
    <property type="protein sequence ID" value="MBP2054768.1"/>
    <property type="molecule type" value="Genomic_DNA"/>
</dbReference>
<reference evidence="3 5" key="2">
    <citation type="submission" date="2021-03" db="EMBL/GenBank/DDBJ databases">
        <title>Genomic Encyclopedia of Type Strains, Phase IV (KMG-IV): sequencing the most valuable type-strain genomes for metagenomic binning, comparative biology and taxonomic classification.</title>
        <authorList>
            <person name="Goeker M."/>
        </authorList>
    </citation>
    <scope>NUCLEOTIDE SEQUENCE [LARGE SCALE GENOMIC DNA]</scope>
    <source>
        <strain evidence="3 5">DSM 40499</strain>
    </source>
</reference>
<reference evidence="2 4" key="1">
    <citation type="submission" date="2016-06" db="EMBL/GenBank/DDBJ databases">
        <title>Complete genome sequence of Streptomyces griseochromogenes ATCC 14511, the Blasticidin S producer.</title>
        <authorList>
            <person name="Wu L."/>
        </authorList>
    </citation>
    <scope>NUCLEOTIDE SEQUENCE [LARGE SCALE GENOMIC DNA]</scope>
    <source>
        <strain evidence="2 4">ATCC 14511</strain>
    </source>
</reference>
<name>A0A1B1BAS7_9ACTN</name>
<dbReference type="Proteomes" id="UP001519309">
    <property type="component" value="Unassembled WGS sequence"/>
</dbReference>
<feature type="region of interest" description="Disordered" evidence="1">
    <location>
        <begin position="1"/>
        <end position="34"/>
    </location>
</feature>
<feature type="compositionally biased region" description="Basic and acidic residues" evidence="1">
    <location>
        <begin position="25"/>
        <end position="34"/>
    </location>
</feature>
<feature type="compositionally biased region" description="Low complexity" evidence="1">
    <location>
        <begin position="1"/>
        <end position="17"/>
    </location>
</feature>
<dbReference type="RefSeq" id="WP_067316220.1">
    <property type="nucleotide sequence ID" value="NZ_CP016279.1"/>
</dbReference>
<accession>A0A1B1BAS7</accession>
<dbReference type="AlphaFoldDB" id="A0A1B1BAS7"/>
<evidence type="ECO:0000313" key="5">
    <source>
        <dbReference type="Proteomes" id="UP001519309"/>
    </source>
</evidence>
<gene>
    <name evidence="2" type="ORF">AVL59_45665</name>
    <name evidence="3" type="ORF">J2Z21_007778</name>
</gene>
<protein>
    <submittedName>
        <fullName evidence="2">Uncharacterized protein</fullName>
    </submittedName>
</protein>
<dbReference type="KEGG" id="sgs:AVL59_45665"/>
<proteinExistence type="predicted"/>
<dbReference type="Proteomes" id="UP000092659">
    <property type="component" value="Chromosome"/>
</dbReference>
<evidence type="ECO:0000313" key="4">
    <source>
        <dbReference type="Proteomes" id="UP000092659"/>
    </source>
</evidence>
<dbReference type="OrthoDB" id="4282368at2"/>